<feature type="transmembrane region" description="Helical" evidence="4">
    <location>
        <begin position="133"/>
        <end position="154"/>
    </location>
</feature>
<evidence type="ECO:0000256" key="2">
    <source>
        <dbReference type="ARBA" id="ARBA00022777"/>
    </source>
</evidence>
<dbReference type="RefSeq" id="WP_253565976.1">
    <property type="nucleotide sequence ID" value="NZ_JAMZEK010000002.1"/>
</dbReference>
<reference evidence="6 7" key="1">
    <citation type="submission" date="2022-06" db="EMBL/GenBank/DDBJ databases">
        <title>Dyella sp. Sa strain:Sa Genome sequencing.</title>
        <authorList>
            <person name="Park S."/>
        </authorList>
    </citation>
    <scope>NUCLEOTIDE SEQUENCE [LARGE SCALE GENOMIC DNA]</scope>
    <source>
        <strain evidence="6 7">Sa</strain>
    </source>
</reference>
<keyword evidence="7" id="KW-1185">Reference proteome</keyword>
<organism evidence="6 7">
    <name type="scientific">Dyella lutea</name>
    <dbReference type="NCBI Taxonomy" id="2950441"/>
    <lineage>
        <taxon>Bacteria</taxon>
        <taxon>Pseudomonadati</taxon>
        <taxon>Pseudomonadota</taxon>
        <taxon>Gammaproteobacteria</taxon>
        <taxon>Lysobacterales</taxon>
        <taxon>Rhodanobacteraceae</taxon>
        <taxon>Dyella</taxon>
    </lineage>
</organism>
<protein>
    <submittedName>
        <fullName evidence="6">Sensor histidine kinase</fullName>
    </submittedName>
</protein>
<keyword evidence="4" id="KW-0812">Transmembrane</keyword>
<dbReference type="Gene3D" id="3.30.565.10">
    <property type="entry name" value="Histidine kinase-like ATPase, C-terminal domain"/>
    <property type="match status" value="1"/>
</dbReference>
<dbReference type="Pfam" id="PF07730">
    <property type="entry name" value="HisKA_3"/>
    <property type="match status" value="1"/>
</dbReference>
<dbReference type="PANTHER" id="PTHR24421:SF63">
    <property type="entry name" value="SENSOR HISTIDINE KINASE DESK"/>
    <property type="match status" value="1"/>
</dbReference>
<dbReference type="SMART" id="SM00387">
    <property type="entry name" value="HATPase_c"/>
    <property type="match status" value="1"/>
</dbReference>
<proteinExistence type="predicted"/>
<evidence type="ECO:0000256" key="3">
    <source>
        <dbReference type="ARBA" id="ARBA00023012"/>
    </source>
</evidence>
<name>A0ABT1FDJ5_9GAMM</name>
<evidence type="ECO:0000259" key="5">
    <source>
        <dbReference type="SMART" id="SM00387"/>
    </source>
</evidence>
<keyword evidence="1" id="KW-0808">Transferase</keyword>
<feature type="transmembrane region" description="Helical" evidence="4">
    <location>
        <begin position="68"/>
        <end position="89"/>
    </location>
</feature>
<dbReference type="InterPro" id="IPR050482">
    <property type="entry name" value="Sensor_HK_TwoCompSys"/>
</dbReference>
<keyword evidence="4" id="KW-0472">Membrane</keyword>
<feature type="transmembrane region" description="Helical" evidence="4">
    <location>
        <begin position="95"/>
        <end position="121"/>
    </location>
</feature>
<dbReference type="CDD" id="cd16917">
    <property type="entry name" value="HATPase_UhpB-NarQ-NarX-like"/>
    <property type="match status" value="1"/>
</dbReference>
<feature type="transmembrane region" description="Helical" evidence="4">
    <location>
        <begin position="160"/>
        <end position="179"/>
    </location>
</feature>
<evidence type="ECO:0000256" key="1">
    <source>
        <dbReference type="ARBA" id="ARBA00022679"/>
    </source>
</evidence>
<gene>
    <name evidence="6" type="ORF">NC595_08745</name>
</gene>
<evidence type="ECO:0000313" key="6">
    <source>
        <dbReference type="EMBL" id="MCP1374148.1"/>
    </source>
</evidence>
<evidence type="ECO:0000256" key="4">
    <source>
        <dbReference type="SAM" id="Phobius"/>
    </source>
</evidence>
<feature type="domain" description="Histidine kinase/HSP90-like ATPase" evidence="5">
    <location>
        <begin position="301"/>
        <end position="390"/>
    </location>
</feature>
<dbReference type="EMBL" id="JAMZEK010000002">
    <property type="protein sequence ID" value="MCP1374148.1"/>
    <property type="molecule type" value="Genomic_DNA"/>
</dbReference>
<dbReference type="Pfam" id="PF02518">
    <property type="entry name" value="HATPase_c"/>
    <property type="match status" value="1"/>
</dbReference>
<comment type="caution">
    <text evidence="6">The sequence shown here is derived from an EMBL/GenBank/DDBJ whole genome shotgun (WGS) entry which is preliminary data.</text>
</comment>
<dbReference type="PANTHER" id="PTHR24421">
    <property type="entry name" value="NITRATE/NITRITE SENSOR PROTEIN NARX-RELATED"/>
    <property type="match status" value="1"/>
</dbReference>
<sequence>MSMPVHSAASCGRQGPFAAAFHRLFRPDPESLLGQLRSPLYLRWQAGLQLFSIIALVKFPMDKGFDRYWLAATLLSLVPYLLCYVRMYIRPVRQMSMHAAGLVLTALALAPFNQGAVIYLIAAGVTMALHPSWRAWIGTVIAASAAAAAAVVLAGAPESMLVAVPLASLLGGFSNLIYMRGVRRDAELRLSQEEVRRLATLAERERIGRDLHDLLGHTLSLVALKSELARKLALRDPGLAQREMEEVERVARHALAEVRAAVTGMRRGDLAAELLSARLMLEASGIVFACDGCDSLDLPHAIEAPLALVLREAVTNIHRHARATEARIDISNAQGELRMRISDNGCGGLAAHGNGVSGMRERVRALGGTLAIDSPPRKGTTITVAVPVAAPMPAAVGRDARPQPIGSAA</sequence>
<dbReference type="GO" id="GO:0016301">
    <property type="term" value="F:kinase activity"/>
    <property type="evidence" value="ECO:0007669"/>
    <property type="project" value="UniProtKB-KW"/>
</dbReference>
<dbReference type="InterPro" id="IPR003594">
    <property type="entry name" value="HATPase_dom"/>
</dbReference>
<dbReference type="InterPro" id="IPR011712">
    <property type="entry name" value="Sig_transdc_His_kin_sub3_dim/P"/>
</dbReference>
<dbReference type="SUPFAM" id="SSF55874">
    <property type="entry name" value="ATPase domain of HSP90 chaperone/DNA topoisomerase II/histidine kinase"/>
    <property type="match status" value="1"/>
</dbReference>
<keyword evidence="4" id="KW-1133">Transmembrane helix</keyword>
<evidence type="ECO:0000313" key="7">
    <source>
        <dbReference type="Proteomes" id="UP001204615"/>
    </source>
</evidence>
<accession>A0ABT1FDJ5</accession>
<keyword evidence="3" id="KW-0902">Two-component regulatory system</keyword>
<dbReference type="Gene3D" id="1.20.5.1930">
    <property type="match status" value="1"/>
</dbReference>
<keyword evidence="2 6" id="KW-0418">Kinase</keyword>
<dbReference type="InterPro" id="IPR036890">
    <property type="entry name" value="HATPase_C_sf"/>
</dbReference>
<dbReference type="Proteomes" id="UP001204615">
    <property type="component" value="Unassembled WGS sequence"/>
</dbReference>